<feature type="transmembrane region" description="Helical" evidence="2">
    <location>
        <begin position="318"/>
        <end position="343"/>
    </location>
</feature>
<protein>
    <submittedName>
        <fullName evidence="3">Transmembrane protein</fullName>
    </submittedName>
</protein>
<accession>A0A023BAG9</accession>
<evidence type="ECO:0000313" key="4">
    <source>
        <dbReference type="Proteomes" id="UP000019763"/>
    </source>
</evidence>
<feature type="transmembrane region" description="Helical" evidence="2">
    <location>
        <begin position="291"/>
        <end position="311"/>
    </location>
</feature>
<dbReference type="GO" id="GO:0016020">
    <property type="term" value="C:membrane"/>
    <property type="evidence" value="ECO:0007669"/>
    <property type="project" value="TreeGrafter"/>
</dbReference>
<keyword evidence="4" id="KW-1185">Reference proteome</keyword>
<dbReference type="GO" id="GO:0008195">
    <property type="term" value="F:phosphatidate phosphatase activity"/>
    <property type="evidence" value="ECO:0007669"/>
    <property type="project" value="TreeGrafter"/>
</dbReference>
<dbReference type="GO" id="GO:0006644">
    <property type="term" value="P:phospholipid metabolic process"/>
    <property type="evidence" value="ECO:0007669"/>
    <property type="project" value="InterPro"/>
</dbReference>
<dbReference type="InterPro" id="IPR043216">
    <property type="entry name" value="PAP-like"/>
</dbReference>
<dbReference type="RefSeq" id="XP_011129381.1">
    <property type="nucleotide sequence ID" value="XM_011131079.1"/>
</dbReference>
<feature type="transmembrane region" description="Helical" evidence="2">
    <location>
        <begin position="102"/>
        <end position="120"/>
    </location>
</feature>
<sequence length="426" mass="45674">MERDRWYENVFVKGFLVKEALTRVVFLMAIGCLYYFVGPRSRSALGADWPPTGIELGARRFVKHGLLRWPWTTVVMACMTLNVAYLMYAVRNRRTRRQRFRMTVYFILMATLSIEGGVLFSEALKRLVARFRPDFLSRCYPHLGGMDLLKVSFALANNSPAALTPAAGAMAPLALAPVAQSMAPVAQSMAPVAQSMAPVAQPMARVVQPAALTPSSVMTPAAMPAAGAVSGSVVGTGDTVVISAPVRQLAVGPVAVNPVAVSPVAVGQVAPGSYVGRCTASDARVLMEGRMSFPSTSAVIASTCLFVTVLWDLHMVKVLAGYTGEILIVPTVLLIPPVLWLFKTLSTGSHYSLDVAVSVVLAATVTLGTFAFYYPRRNAASQPGRADSLENDQAKSSSESFFMSTPGMPLDEPESNSHYSERESAA</sequence>
<organism evidence="3 4">
    <name type="scientific">Gregarina niphandrodes</name>
    <name type="common">Septate eugregarine</name>
    <dbReference type="NCBI Taxonomy" id="110365"/>
    <lineage>
        <taxon>Eukaryota</taxon>
        <taxon>Sar</taxon>
        <taxon>Alveolata</taxon>
        <taxon>Apicomplexa</taxon>
        <taxon>Conoidasida</taxon>
        <taxon>Gregarinasina</taxon>
        <taxon>Eugregarinorida</taxon>
        <taxon>Gregarinidae</taxon>
        <taxon>Gregarina</taxon>
    </lineage>
</organism>
<dbReference type="VEuPathDB" id="CryptoDB:GNI_039160"/>
<evidence type="ECO:0000256" key="1">
    <source>
        <dbReference type="SAM" id="MobiDB-lite"/>
    </source>
</evidence>
<evidence type="ECO:0000256" key="2">
    <source>
        <dbReference type="SAM" id="Phobius"/>
    </source>
</evidence>
<evidence type="ECO:0000313" key="3">
    <source>
        <dbReference type="EMBL" id="EZG78249.1"/>
    </source>
</evidence>
<feature type="region of interest" description="Disordered" evidence="1">
    <location>
        <begin position="380"/>
        <end position="426"/>
    </location>
</feature>
<gene>
    <name evidence="3" type="ORF">GNI_039160</name>
</gene>
<dbReference type="AlphaFoldDB" id="A0A023BAG9"/>
<feature type="compositionally biased region" description="Polar residues" evidence="1">
    <location>
        <begin position="394"/>
        <end position="403"/>
    </location>
</feature>
<dbReference type="EMBL" id="AFNH02000301">
    <property type="protein sequence ID" value="EZG78249.1"/>
    <property type="molecule type" value="Genomic_DNA"/>
</dbReference>
<feature type="transmembrane region" description="Helical" evidence="2">
    <location>
        <begin position="20"/>
        <end position="37"/>
    </location>
</feature>
<dbReference type="GeneID" id="22911503"/>
<keyword evidence="2" id="KW-1133">Transmembrane helix</keyword>
<reference evidence="3" key="1">
    <citation type="submission" date="2013-12" db="EMBL/GenBank/DDBJ databases">
        <authorList>
            <person name="Omoto C.K."/>
            <person name="Sibley D."/>
            <person name="Venepally P."/>
            <person name="Hadjithomas M."/>
            <person name="Karamycheva S."/>
            <person name="Brunk B."/>
            <person name="Roos D."/>
            <person name="Caler E."/>
            <person name="Lorenzi H."/>
        </authorList>
    </citation>
    <scope>NUCLEOTIDE SEQUENCE</scope>
</reference>
<dbReference type="Proteomes" id="UP000019763">
    <property type="component" value="Unassembled WGS sequence"/>
</dbReference>
<comment type="caution">
    <text evidence="3">The sequence shown here is derived from an EMBL/GenBank/DDBJ whole genome shotgun (WGS) entry which is preliminary data.</text>
</comment>
<feature type="transmembrane region" description="Helical" evidence="2">
    <location>
        <begin position="355"/>
        <end position="375"/>
    </location>
</feature>
<dbReference type="Gene3D" id="1.20.144.10">
    <property type="entry name" value="Phosphatidic acid phosphatase type 2/haloperoxidase"/>
    <property type="match status" value="2"/>
</dbReference>
<proteinExistence type="predicted"/>
<name>A0A023BAG9_GRENI</name>
<dbReference type="GO" id="GO:0046839">
    <property type="term" value="P:phospholipid dephosphorylation"/>
    <property type="evidence" value="ECO:0007669"/>
    <property type="project" value="TreeGrafter"/>
</dbReference>
<keyword evidence="2 3" id="KW-0812">Transmembrane</keyword>
<feature type="transmembrane region" description="Helical" evidence="2">
    <location>
        <begin position="69"/>
        <end position="90"/>
    </location>
</feature>
<keyword evidence="2" id="KW-0472">Membrane</keyword>
<dbReference type="PANTHER" id="PTHR10165">
    <property type="entry name" value="LIPID PHOSPHATE PHOSPHATASE"/>
    <property type="match status" value="1"/>
</dbReference>
<dbReference type="PANTHER" id="PTHR10165:SF35">
    <property type="entry name" value="RE23632P"/>
    <property type="match status" value="1"/>
</dbReference>